<protein>
    <submittedName>
        <fullName evidence="2">Uncharacterized protein</fullName>
    </submittedName>
</protein>
<dbReference type="InterPro" id="IPR006175">
    <property type="entry name" value="YjgF/YER057c/UK114"/>
</dbReference>
<dbReference type="PANTHER" id="PTHR11803">
    <property type="entry name" value="2-IMINOBUTANOATE/2-IMINOPROPANOATE DEAMINASE RIDA"/>
    <property type="match status" value="1"/>
</dbReference>
<dbReference type="AlphaFoldDB" id="A0A382H810"/>
<comment type="similarity">
    <text evidence="1">Belongs to the RutC family.</text>
</comment>
<dbReference type="SUPFAM" id="SSF55298">
    <property type="entry name" value="YjgF-like"/>
    <property type="match status" value="1"/>
</dbReference>
<evidence type="ECO:0000256" key="1">
    <source>
        <dbReference type="ARBA" id="ARBA00010552"/>
    </source>
</evidence>
<evidence type="ECO:0000313" key="2">
    <source>
        <dbReference type="EMBL" id="SVB82903.1"/>
    </source>
</evidence>
<dbReference type="PANTHER" id="PTHR11803:SF58">
    <property type="entry name" value="PROTEIN HMF1-RELATED"/>
    <property type="match status" value="1"/>
</dbReference>
<name>A0A382H810_9ZZZZ</name>
<organism evidence="2">
    <name type="scientific">marine metagenome</name>
    <dbReference type="NCBI Taxonomy" id="408172"/>
    <lineage>
        <taxon>unclassified sequences</taxon>
        <taxon>metagenomes</taxon>
        <taxon>ecological metagenomes</taxon>
    </lineage>
</organism>
<dbReference type="EMBL" id="UINC01059462">
    <property type="protein sequence ID" value="SVB82903.1"/>
    <property type="molecule type" value="Genomic_DNA"/>
</dbReference>
<reference evidence="2" key="1">
    <citation type="submission" date="2018-05" db="EMBL/GenBank/DDBJ databases">
        <authorList>
            <person name="Lanie J.A."/>
            <person name="Ng W.-L."/>
            <person name="Kazmierczak K.M."/>
            <person name="Andrzejewski T.M."/>
            <person name="Davidsen T.M."/>
            <person name="Wayne K.J."/>
            <person name="Tettelin H."/>
            <person name="Glass J.I."/>
            <person name="Rusch D."/>
            <person name="Podicherti R."/>
            <person name="Tsui H.-C.T."/>
            <person name="Winkler M.E."/>
        </authorList>
    </citation>
    <scope>NUCLEOTIDE SEQUENCE</scope>
</reference>
<dbReference type="GO" id="GO:0005829">
    <property type="term" value="C:cytosol"/>
    <property type="evidence" value="ECO:0007669"/>
    <property type="project" value="TreeGrafter"/>
</dbReference>
<accession>A0A382H810</accession>
<dbReference type="GO" id="GO:0019239">
    <property type="term" value="F:deaminase activity"/>
    <property type="evidence" value="ECO:0007669"/>
    <property type="project" value="TreeGrafter"/>
</dbReference>
<dbReference type="InterPro" id="IPR035959">
    <property type="entry name" value="RutC-like_sf"/>
</dbReference>
<dbReference type="Gene3D" id="3.30.1330.40">
    <property type="entry name" value="RutC-like"/>
    <property type="match status" value="1"/>
</dbReference>
<proteinExistence type="inferred from homology"/>
<gene>
    <name evidence="2" type="ORF">METZ01_LOCUS235757</name>
</gene>
<feature type="non-terminal residue" evidence="2">
    <location>
        <position position="1"/>
    </location>
</feature>
<dbReference type="Pfam" id="PF01042">
    <property type="entry name" value="Ribonuc_L-PSP"/>
    <property type="match status" value="1"/>
</dbReference>
<dbReference type="CDD" id="cd00448">
    <property type="entry name" value="YjgF_YER057c_UK114_family"/>
    <property type="match status" value="1"/>
</dbReference>
<sequence>DYNKIVDGGIRPQVNQTMKNIQNILKKHNATMDDIVKCTCILANGDDWGPMSEEYVKYFESHKPARTTFGGAELGDGILVEIECIAKL</sequence>